<proteinExistence type="predicted"/>
<evidence type="ECO:0000256" key="1">
    <source>
        <dbReference type="SAM" id="MobiDB-lite"/>
    </source>
</evidence>
<keyword evidence="2" id="KW-0812">Transmembrane</keyword>
<comment type="caution">
    <text evidence="3">The sequence shown here is derived from an EMBL/GenBank/DDBJ whole genome shotgun (WGS) entry which is preliminary data.</text>
</comment>
<dbReference type="RefSeq" id="WP_158277797.1">
    <property type="nucleotide sequence ID" value="NZ_PVZG01000010.1"/>
</dbReference>
<sequence>MKDTEHGSWPGAENERGPHRWGGYERTLRLRAVTLLVVAVSMTALLTLGNYLG</sequence>
<evidence type="ECO:0000313" key="4">
    <source>
        <dbReference type="Proteomes" id="UP000239209"/>
    </source>
</evidence>
<keyword evidence="2" id="KW-1133">Transmembrane helix</keyword>
<gene>
    <name evidence="3" type="ORF">CLV70_110112</name>
</gene>
<protein>
    <submittedName>
        <fullName evidence="3">Uncharacterized protein</fullName>
    </submittedName>
</protein>
<keyword evidence="2" id="KW-0472">Membrane</keyword>
<dbReference type="EMBL" id="PVZG01000010">
    <property type="protein sequence ID" value="PRY27525.1"/>
    <property type="molecule type" value="Genomic_DNA"/>
</dbReference>
<name>A0A2T0S281_9ACTN</name>
<dbReference type="Proteomes" id="UP000239209">
    <property type="component" value="Unassembled WGS sequence"/>
</dbReference>
<reference evidence="3 4" key="1">
    <citation type="submission" date="2018-03" db="EMBL/GenBank/DDBJ databases">
        <title>Genomic Encyclopedia of Archaeal and Bacterial Type Strains, Phase II (KMG-II): from individual species to whole genera.</title>
        <authorList>
            <person name="Goeker M."/>
        </authorList>
    </citation>
    <scope>NUCLEOTIDE SEQUENCE [LARGE SCALE GENOMIC DNA]</scope>
    <source>
        <strain evidence="3 4">DSM 45348</strain>
    </source>
</reference>
<dbReference type="AlphaFoldDB" id="A0A2T0S281"/>
<keyword evidence="4" id="KW-1185">Reference proteome</keyword>
<evidence type="ECO:0000313" key="3">
    <source>
        <dbReference type="EMBL" id="PRY27525.1"/>
    </source>
</evidence>
<feature type="region of interest" description="Disordered" evidence="1">
    <location>
        <begin position="1"/>
        <end position="21"/>
    </location>
</feature>
<feature type="transmembrane region" description="Helical" evidence="2">
    <location>
        <begin position="30"/>
        <end position="52"/>
    </location>
</feature>
<accession>A0A2T0S281</accession>
<organism evidence="3 4">
    <name type="scientific">Pseudosporangium ferrugineum</name>
    <dbReference type="NCBI Taxonomy" id="439699"/>
    <lineage>
        <taxon>Bacteria</taxon>
        <taxon>Bacillati</taxon>
        <taxon>Actinomycetota</taxon>
        <taxon>Actinomycetes</taxon>
        <taxon>Micromonosporales</taxon>
        <taxon>Micromonosporaceae</taxon>
        <taxon>Pseudosporangium</taxon>
    </lineage>
</organism>
<evidence type="ECO:0000256" key="2">
    <source>
        <dbReference type="SAM" id="Phobius"/>
    </source>
</evidence>